<dbReference type="Pfam" id="PF19834">
    <property type="entry name" value="DUF6314"/>
    <property type="match status" value="1"/>
</dbReference>
<gene>
    <name evidence="2" type="ORF">Megvenef_01480</name>
</gene>
<reference evidence="2 3" key="1">
    <citation type="submission" date="2023-03" db="EMBL/GenBank/DDBJ databases">
        <title>Host association and intracellularity evolved multiple times independently in the Rickettsiales.</title>
        <authorList>
            <person name="Castelli M."/>
            <person name="Nardi T."/>
            <person name="Gammuto L."/>
            <person name="Bellinzona G."/>
            <person name="Sabaneyeva E."/>
            <person name="Potekhin A."/>
            <person name="Serra V."/>
            <person name="Petroni G."/>
            <person name="Sassera D."/>
        </authorList>
    </citation>
    <scope>NUCLEOTIDE SEQUENCE [LARGE SCALE GENOMIC DNA]</scope>
    <source>
        <strain evidence="2 3">Sr 2-6</strain>
    </source>
</reference>
<comment type="caution">
    <text evidence="2">The sequence shown here is derived from an EMBL/GenBank/DDBJ whole genome shotgun (WGS) entry which is preliminary data.</text>
</comment>
<keyword evidence="3" id="KW-1185">Reference proteome</keyword>
<evidence type="ECO:0000313" key="3">
    <source>
        <dbReference type="Proteomes" id="UP001291687"/>
    </source>
</evidence>
<evidence type="ECO:0000313" key="2">
    <source>
        <dbReference type="EMBL" id="MEA0971501.1"/>
    </source>
</evidence>
<dbReference type="InterPro" id="IPR045632">
    <property type="entry name" value="DUF6314"/>
</dbReference>
<dbReference type="EMBL" id="JARJFB010000153">
    <property type="protein sequence ID" value="MEA0971501.1"/>
    <property type="molecule type" value="Genomic_DNA"/>
</dbReference>
<dbReference type="Proteomes" id="UP001291687">
    <property type="component" value="Unassembled WGS sequence"/>
</dbReference>
<accession>A0ABU5NED4</accession>
<proteinExistence type="predicted"/>
<protein>
    <recommendedName>
        <fullName evidence="1">DUF6314 domain-containing protein</fullName>
    </recommendedName>
</protein>
<name>A0ABU5NED4_9RICK</name>
<sequence>MVSNSFLGNMKPIVSLTFDDIFNLFNGRWSISRQIINYKERQFSATSKGTAVFYRQSNTASLLHENVTVDWVNGSNSLATKSYLFEQNDNSLLQYRFDMPINLLKTKQLDQTTMSKKILMHVLLFHKNKSTFSSNSLHYCGMDKYKLSFVIVSQDNFLMNYRIYGPSKNSYIVPPSKLSPPELTRGFMS</sequence>
<feature type="domain" description="DUF6314" evidence="1">
    <location>
        <begin position="25"/>
        <end position="171"/>
    </location>
</feature>
<organism evidence="2 3">
    <name type="scientific">Candidatus Megaera venefica</name>
    <dbReference type="NCBI Taxonomy" id="2055910"/>
    <lineage>
        <taxon>Bacteria</taxon>
        <taxon>Pseudomonadati</taxon>
        <taxon>Pseudomonadota</taxon>
        <taxon>Alphaproteobacteria</taxon>
        <taxon>Rickettsiales</taxon>
        <taxon>Rickettsiaceae</taxon>
        <taxon>Candidatus Megaera</taxon>
    </lineage>
</organism>
<evidence type="ECO:0000259" key="1">
    <source>
        <dbReference type="Pfam" id="PF19834"/>
    </source>
</evidence>